<proteinExistence type="predicted"/>
<comment type="caution">
    <text evidence="1">The sequence shown here is derived from an EMBL/GenBank/DDBJ whole genome shotgun (WGS) entry which is preliminary data.</text>
</comment>
<dbReference type="SMART" id="SM00690">
    <property type="entry name" value="DM5"/>
    <property type="match status" value="1"/>
</dbReference>
<dbReference type="Pfam" id="PF03103">
    <property type="entry name" value="DUF243"/>
    <property type="match status" value="1"/>
</dbReference>
<dbReference type="GO" id="GO:0062129">
    <property type="term" value="C:chitin-based extracellular matrix"/>
    <property type="evidence" value="ECO:0007669"/>
    <property type="project" value="TreeGrafter"/>
</dbReference>
<name>A0A8S4G908_PLUXY</name>
<dbReference type="GO" id="GO:0008010">
    <property type="term" value="F:structural constituent of chitin-based larval cuticle"/>
    <property type="evidence" value="ECO:0007669"/>
    <property type="project" value="TreeGrafter"/>
</dbReference>
<dbReference type="EMBL" id="CAJHNJ030000172">
    <property type="protein sequence ID" value="CAG9136960.1"/>
    <property type="molecule type" value="Genomic_DNA"/>
</dbReference>
<organism evidence="1 2">
    <name type="scientific">Plutella xylostella</name>
    <name type="common">Diamondback moth</name>
    <name type="synonym">Plutella maculipennis</name>
    <dbReference type="NCBI Taxonomy" id="51655"/>
    <lineage>
        <taxon>Eukaryota</taxon>
        <taxon>Metazoa</taxon>
        <taxon>Ecdysozoa</taxon>
        <taxon>Arthropoda</taxon>
        <taxon>Hexapoda</taxon>
        <taxon>Insecta</taxon>
        <taxon>Pterygota</taxon>
        <taxon>Neoptera</taxon>
        <taxon>Endopterygota</taxon>
        <taxon>Lepidoptera</taxon>
        <taxon>Glossata</taxon>
        <taxon>Ditrysia</taxon>
        <taxon>Yponomeutoidea</taxon>
        <taxon>Plutellidae</taxon>
        <taxon>Plutella</taxon>
    </lineage>
</organism>
<keyword evidence="2" id="KW-1185">Reference proteome</keyword>
<dbReference type="AlphaFoldDB" id="A0A8S4G908"/>
<dbReference type="PANTHER" id="PTHR31927">
    <property type="entry name" value="FI07246P-RELATED-RELATED"/>
    <property type="match status" value="1"/>
</dbReference>
<protein>
    <submittedName>
        <fullName evidence="1">(diamondback moth) hypothetical protein</fullName>
    </submittedName>
</protein>
<sequence length="497" mass="53717">MSYGVKVQNIGKKFGGVSVSARYRLSRFNYELIAYISCGGQRPPAEQPVSYPGTQSRNMKIFLALTALVAAAVADIGITSGTAPGFNYKVPHTSYGVPSHQHGSSSYKTGYSSYSGAGNLGSANLGNAGGVKGFSNNYYKGYSGLNAFPSAGGNYQTIQSSSSQHSSGPVGGAHYDYQSGSQYNNGNAYQTQNLGSLGQYSSGLNTPTYQYSAAPVPLSTVQYQYGNQYQNKYQSSIQQQYQEYYRQQQQQPAQVFKHFYLHSAPEEPEEPKYRQVPVLPPPQKHYKIIFIKTPSQQAAAPQLVPVQQQNEEKTIVYVLVQKPEEGGEIVVPKVEQKPPAKPEVFFIKYNSKEGSENVINNIVNDYNTKNQAGSVSYSGVETPALSSSSDASYSLHGGNSHPIATPLSGQAVEQNSQTIFTASTPLPVNLINTSDNQNYASAEASTLGGFQNDAEASAIAQSGFSKDQTQNFGTVNTLSTIQGVPHETYGIPKFREN</sequence>
<dbReference type="GO" id="GO:0040003">
    <property type="term" value="P:chitin-based cuticle development"/>
    <property type="evidence" value="ECO:0007669"/>
    <property type="project" value="TreeGrafter"/>
</dbReference>
<accession>A0A8S4G908</accession>
<dbReference type="Proteomes" id="UP000653454">
    <property type="component" value="Unassembled WGS sequence"/>
</dbReference>
<reference evidence="1" key="1">
    <citation type="submission" date="2020-11" db="EMBL/GenBank/DDBJ databases">
        <authorList>
            <person name="Whiteford S."/>
        </authorList>
    </citation>
    <scope>NUCLEOTIDE SEQUENCE</scope>
</reference>
<gene>
    <name evidence="1" type="ORF">PLXY2_LOCUS15212</name>
</gene>
<evidence type="ECO:0000313" key="2">
    <source>
        <dbReference type="Proteomes" id="UP000653454"/>
    </source>
</evidence>
<dbReference type="OrthoDB" id="6376010at2759"/>
<evidence type="ECO:0000313" key="1">
    <source>
        <dbReference type="EMBL" id="CAG9136960.1"/>
    </source>
</evidence>
<dbReference type="InterPro" id="IPR004145">
    <property type="entry name" value="DUF243"/>
</dbReference>
<dbReference type="PANTHER" id="PTHR31927:SF2">
    <property type="entry name" value="FI07246P-RELATED"/>
    <property type="match status" value="1"/>
</dbReference>